<evidence type="ECO:0000256" key="2">
    <source>
        <dbReference type="ARBA" id="ARBA00022448"/>
    </source>
</evidence>
<reference evidence="12 13" key="1">
    <citation type="submission" date="2020-08" db="EMBL/GenBank/DDBJ databases">
        <title>Genomic Encyclopedia of Type Strains, Phase III (KMG-III): the genomes of soil and plant-associated and newly described type strains.</title>
        <authorList>
            <person name="Whitman W."/>
        </authorList>
    </citation>
    <scope>NUCLEOTIDE SEQUENCE [LARGE SCALE GENOMIC DNA]</scope>
    <source>
        <strain evidence="12 13">CECT 8234</strain>
    </source>
</reference>
<feature type="transmembrane region" description="Helical" evidence="9">
    <location>
        <begin position="57"/>
        <end position="82"/>
    </location>
</feature>
<keyword evidence="7 9" id="KW-1133">Transmembrane helix</keyword>
<sequence>MQSIRLFMRLAPYVRIRWPLTAAAYACALLSLTCSLVQPYLFLMLIDRVLTGGEKELLAPLLLASGGLAIGSMLLGTVQAAMFRYLGIRHTLDLREVILAHLRRLPMAEIERHGAGKYSALMGMDTATMGNFLNHVVKELLTQWYTLLFALAVIFYLDWQLALAALAVIPILLAIPRMFRSLIMRHTGAVRAHNEEIGTYLYESIEGSREIRVHGLERWERERNEARYRNLVGASVKDTLYRVLSAHSGSLAVSGIVVVVYGFGSGRVLDGTMTIGMLVALVSYLNNALAPVQAMNHFVGELQGGEVAMKRIEEFLCSPEEPMPRQGVAAEAKGQPWLPAVEAASLTVLGGEQTILDGVDFALKEGQTAAFVGRSGSGKSTLFRAILGFMPVETGLIRLGGVPHAAWTREFLNRRIGVVFQESFLFAGSIRDNIAIGRLDATDEEIYEAACKADLGTWIDSQPAGLATILGHRGDGLSGGQRQRVAIARVFLQRPEVLILDEPTSALDRGTEGQVLQSLAELMKGKTTLMSTHRLQTVEEADMIYVMEAGKVTDKGSHADLLQRGSAPYLAMLSRQSRISEADSFEDVALPSDLPLELSKRELPA</sequence>
<keyword evidence="8 9" id="KW-0472">Membrane</keyword>
<feature type="transmembrane region" description="Helical" evidence="9">
    <location>
        <begin position="144"/>
        <end position="175"/>
    </location>
</feature>
<dbReference type="SMART" id="SM00382">
    <property type="entry name" value="AAA"/>
    <property type="match status" value="1"/>
</dbReference>
<dbReference type="InterPro" id="IPR036640">
    <property type="entry name" value="ABC1_TM_sf"/>
</dbReference>
<evidence type="ECO:0000256" key="3">
    <source>
        <dbReference type="ARBA" id="ARBA00022475"/>
    </source>
</evidence>
<evidence type="ECO:0000256" key="6">
    <source>
        <dbReference type="ARBA" id="ARBA00022840"/>
    </source>
</evidence>
<proteinExistence type="predicted"/>
<comment type="subcellular location">
    <subcellularLocation>
        <location evidence="1">Cell membrane</location>
        <topology evidence="1">Multi-pass membrane protein</topology>
    </subcellularLocation>
</comment>
<evidence type="ECO:0000256" key="7">
    <source>
        <dbReference type="ARBA" id="ARBA00022989"/>
    </source>
</evidence>
<keyword evidence="3" id="KW-1003">Cell membrane</keyword>
<dbReference type="SUPFAM" id="SSF52540">
    <property type="entry name" value="P-loop containing nucleoside triphosphate hydrolases"/>
    <property type="match status" value="1"/>
</dbReference>
<dbReference type="GO" id="GO:0016887">
    <property type="term" value="F:ATP hydrolysis activity"/>
    <property type="evidence" value="ECO:0007669"/>
    <property type="project" value="InterPro"/>
</dbReference>
<dbReference type="RefSeq" id="WP_183565501.1">
    <property type="nucleotide sequence ID" value="NZ_CBCSLB010000010.1"/>
</dbReference>
<feature type="domain" description="ABC transporter" evidence="10">
    <location>
        <begin position="341"/>
        <end position="574"/>
    </location>
</feature>
<dbReference type="EMBL" id="JACHXW010000011">
    <property type="protein sequence ID" value="MBB3153602.1"/>
    <property type="molecule type" value="Genomic_DNA"/>
</dbReference>
<keyword evidence="6" id="KW-0067">ATP-binding</keyword>
<dbReference type="Gene3D" id="3.40.50.300">
    <property type="entry name" value="P-loop containing nucleotide triphosphate hydrolases"/>
    <property type="match status" value="1"/>
</dbReference>
<feature type="domain" description="ABC transmembrane type-1" evidence="11">
    <location>
        <begin position="26"/>
        <end position="304"/>
    </location>
</feature>
<evidence type="ECO:0000259" key="10">
    <source>
        <dbReference type="PROSITE" id="PS50893"/>
    </source>
</evidence>
<evidence type="ECO:0000259" key="11">
    <source>
        <dbReference type="PROSITE" id="PS50929"/>
    </source>
</evidence>
<evidence type="ECO:0000256" key="4">
    <source>
        <dbReference type="ARBA" id="ARBA00022692"/>
    </source>
</evidence>
<gene>
    <name evidence="12" type="ORF">FHS16_003677</name>
</gene>
<evidence type="ECO:0000256" key="1">
    <source>
        <dbReference type="ARBA" id="ARBA00004651"/>
    </source>
</evidence>
<evidence type="ECO:0000313" key="13">
    <source>
        <dbReference type="Proteomes" id="UP000518605"/>
    </source>
</evidence>
<dbReference type="AlphaFoldDB" id="A0A7W5C9I2"/>
<dbReference type="PROSITE" id="PS50929">
    <property type="entry name" value="ABC_TM1F"/>
    <property type="match status" value="1"/>
</dbReference>
<dbReference type="SUPFAM" id="SSF90123">
    <property type="entry name" value="ABC transporter transmembrane region"/>
    <property type="match status" value="1"/>
</dbReference>
<evidence type="ECO:0000313" key="12">
    <source>
        <dbReference type="EMBL" id="MBB3153602.1"/>
    </source>
</evidence>
<organism evidence="12 13">
    <name type="scientific">Paenibacillus endophyticus</name>
    <dbReference type="NCBI Taxonomy" id="1294268"/>
    <lineage>
        <taxon>Bacteria</taxon>
        <taxon>Bacillati</taxon>
        <taxon>Bacillota</taxon>
        <taxon>Bacilli</taxon>
        <taxon>Bacillales</taxon>
        <taxon>Paenibacillaceae</taxon>
        <taxon>Paenibacillus</taxon>
    </lineage>
</organism>
<dbReference type="PROSITE" id="PS00211">
    <property type="entry name" value="ABC_TRANSPORTER_1"/>
    <property type="match status" value="1"/>
</dbReference>
<dbReference type="InterPro" id="IPR003593">
    <property type="entry name" value="AAA+_ATPase"/>
</dbReference>
<dbReference type="PANTHER" id="PTHR43394">
    <property type="entry name" value="ATP-DEPENDENT PERMEASE MDL1, MITOCHONDRIAL"/>
    <property type="match status" value="1"/>
</dbReference>
<dbReference type="GO" id="GO:0005524">
    <property type="term" value="F:ATP binding"/>
    <property type="evidence" value="ECO:0007669"/>
    <property type="project" value="UniProtKB-KW"/>
</dbReference>
<dbReference type="Pfam" id="PF00005">
    <property type="entry name" value="ABC_tran"/>
    <property type="match status" value="1"/>
</dbReference>
<keyword evidence="2" id="KW-0813">Transport</keyword>
<dbReference type="Proteomes" id="UP000518605">
    <property type="component" value="Unassembled WGS sequence"/>
</dbReference>
<name>A0A7W5C9I2_9BACL</name>
<keyword evidence="5" id="KW-0547">Nucleotide-binding</keyword>
<dbReference type="InterPro" id="IPR017871">
    <property type="entry name" value="ABC_transporter-like_CS"/>
</dbReference>
<dbReference type="FunFam" id="3.40.50.300:FF:000221">
    <property type="entry name" value="Multidrug ABC transporter ATP-binding protein"/>
    <property type="match status" value="1"/>
</dbReference>
<dbReference type="InterPro" id="IPR011527">
    <property type="entry name" value="ABC1_TM_dom"/>
</dbReference>
<dbReference type="GO" id="GO:0005886">
    <property type="term" value="C:plasma membrane"/>
    <property type="evidence" value="ECO:0007669"/>
    <property type="project" value="UniProtKB-SubCell"/>
</dbReference>
<feature type="transmembrane region" description="Helical" evidence="9">
    <location>
        <begin position="239"/>
        <end position="262"/>
    </location>
</feature>
<evidence type="ECO:0000256" key="8">
    <source>
        <dbReference type="ARBA" id="ARBA00023136"/>
    </source>
</evidence>
<dbReference type="InterPro" id="IPR003439">
    <property type="entry name" value="ABC_transporter-like_ATP-bd"/>
</dbReference>
<dbReference type="GO" id="GO:0015421">
    <property type="term" value="F:ABC-type oligopeptide transporter activity"/>
    <property type="evidence" value="ECO:0007669"/>
    <property type="project" value="TreeGrafter"/>
</dbReference>
<dbReference type="CDD" id="cd07346">
    <property type="entry name" value="ABC_6TM_exporters"/>
    <property type="match status" value="1"/>
</dbReference>
<dbReference type="Pfam" id="PF00664">
    <property type="entry name" value="ABC_membrane"/>
    <property type="match status" value="1"/>
</dbReference>
<evidence type="ECO:0000256" key="9">
    <source>
        <dbReference type="SAM" id="Phobius"/>
    </source>
</evidence>
<comment type="caution">
    <text evidence="12">The sequence shown here is derived from an EMBL/GenBank/DDBJ whole genome shotgun (WGS) entry which is preliminary data.</text>
</comment>
<dbReference type="PROSITE" id="PS50893">
    <property type="entry name" value="ABC_TRANSPORTER_2"/>
    <property type="match status" value="1"/>
</dbReference>
<accession>A0A7W5C9I2</accession>
<evidence type="ECO:0000256" key="5">
    <source>
        <dbReference type="ARBA" id="ARBA00022741"/>
    </source>
</evidence>
<keyword evidence="4 9" id="KW-0812">Transmembrane</keyword>
<keyword evidence="13" id="KW-1185">Reference proteome</keyword>
<dbReference type="PANTHER" id="PTHR43394:SF1">
    <property type="entry name" value="ATP-BINDING CASSETTE SUB-FAMILY B MEMBER 10, MITOCHONDRIAL"/>
    <property type="match status" value="1"/>
</dbReference>
<dbReference type="Gene3D" id="1.20.1560.10">
    <property type="entry name" value="ABC transporter type 1, transmembrane domain"/>
    <property type="match status" value="1"/>
</dbReference>
<feature type="transmembrane region" description="Helical" evidence="9">
    <location>
        <begin position="20"/>
        <end position="45"/>
    </location>
</feature>
<dbReference type="InterPro" id="IPR027417">
    <property type="entry name" value="P-loop_NTPase"/>
</dbReference>
<dbReference type="InterPro" id="IPR039421">
    <property type="entry name" value="Type_1_exporter"/>
</dbReference>
<protein>
    <submittedName>
        <fullName evidence="12">ABC-type multidrug transport system fused ATPase/permease subunit</fullName>
    </submittedName>
</protein>